<reference evidence="1" key="1">
    <citation type="submission" date="2022-11" db="EMBL/GenBank/DDBJ databases">
        <authorList>
            <person name="Morgan W.R."/>
            <person name="Tartar A."/>
        </authorList>
    </citation>
    <scope>NUCLEOTIDE SEQUENCE</scope>
    <source>
        <strain evidence="1">ARSEF 373</strain>
    </source>
</reference>
<keyword evidence="2" id="KW-1185">Reference proteome</keyword>
<gene>
    <name evidence="1" type="ORF">N0F65_009487</name>
</gene>
<evidence type="ECO:0000313" key="2">
    <source>
        <dbReference type="Proteomes" id="UP001146120"/>
    </source>
</evidence>
<evidence type="ECO:0000313" key="1">
    <source>
        <dbReference type="EMBL" id="DBA04252.1"/>
    </source>
</evidence>
<evidence type="ECO:0008006" key="3">
    <source>
        <dbReference type="Google" id="ProtNLM"/>
    </source>
</evidence>
<proteinExistence type="predicted"/>
<dbReference type="EMBL" id="DAKRPA010000010">
    <property type="protein sequence ID" value="DBA04252.1"/>
    <property type="molecule type" value="Genomic_DNA"/>
</dbReference>
<comment type="caution">
    <text evidence="1">The sequence shown here is derived from an EMBL/GenBank/DDBJ whole genome shotgun (WGS) entry which is preliminary data.</text>
</comment>
<sequence>MWIGPYQIVAADEFSFRVRHLVTGAEQHVHASRLKVFAANNFKVTQGIVLQVAKLVRHRWNP</sequence>
<reference evidence="1" key="2">
    <citation type="journal article" date="2023" name="Microbiol Resour">
        <title>Decontamination and Annotation of the Draft Genome Sequence of the Oomycete Lagenidium giganteum ARSEF 373.</title>
        <authorList>
            <person name="Morgan W.R."/>
            <person name="Tartar A."/>
        </authorList>
    </citation>
    <scope>NUCLEOTIDE SEQUENCE</scope>
    <source>
        <strain evidence="1">ARSEF 373</strain>
    </source>
</reference>
<name>A0AAV2ZBW8_9STRA</name>
<dbReference type="AlphaFoldDB" id="A0AAV2ZBW8"/>
<protein>
    <recommendedName>
        <fullName evidence="3">Transposase</fullName>
    </recommendedName>
</protein>
<accession>A0AAV2ZBW8</accession>
<organism evidence="1 2">
    <name type="scientific">Lagenidium giganteum</name>
    <dbReference type="NCBI Taxonomy" id="4803"/>
    <lineage>
        <taxon>Eukaryota</taxon>
        <taxon>Sar</taxon>
        <taxon>Stramenopiles</taxon>
        <taxon>Oomycota</taxon>
        <taxon>Peronosporomycetes</taxon>
        <taxon>Pythiales</taxon>
        <taxon>Pythiaceae</taxon>
    </lineage>
</organism>
<dbReference type="Proteomes" id="UP001146120">
    <property type="component" value="Unassembled WGS sequence"/>
</dbReference>